<accession>Q655E1</accession>
<sequence>METVAPDVAGDGGGGRCSSVGLGRGRRRRCRLWLGTDATVDAVALDLLGTKAVVDAATPDLVRDGGGRAGCGWAPRRWWTRRHRMWPVVDTAVLDVDTDEGGSDGLCGSRERRKSRRGERDVWERDSAWGPQLASGYNLAQRAIWPFCVGYALREK</sequence>
<protein>
    <submittedName>
        <fullName evidence="1">Uncharacterized protein P0028G04.3</fullName>
    </submittedName>
</protein>
<dbReference type="AlphaFoldDB" id="Q655E1"/>
<organism evidence="1">
    <name type="scientific">Oryza sativa subsp. japonica</name>
    <name type="common">Rice</name>
    <dbReference type="NCBI Taxonomy" id="39947"/>
    <lineage>
        <taxon>Eukaryota</taxon>
        <taxon>Viridiplantae</taxon>
        <taxon>Streptophyta</taxon>
        <taxon>Embryophyta</taxon>
        <taxon>Tracheophyta</taxon>
        <taxon>Spermatophyta</taxon>
        <taxon>Magnoliopsida</taxon>
        <taxon>Liliopsida</taxon>
        <taxon>Poales</taxon>
        <taxon>Poaceae</taxon>
        <taxon>BOP clade</taxon>
        <taxon>Oryzoideae</taxon>
        <taxon>Oryzeae</taxon>
        <taxon>Oryzinae</taxon>
        <taxon>Oryza</taxon>
        <taxon>Oryza sativa</taxon>
    </lineage>
</organism>
<reference evidence="1" key="1">
    <citation type="journal article" date="2002" name="Nature">
        <title>The genome sequence and structure of rice chromosome 1.</title>
        <authorList>
            <person name="Sasaki T."/>
            <person name="Matsumoto T."/>
            <person name="Yamamoto K."/>
            <person name="Sakata K."/>
            <person name="Baba T."/>
            <person name="Katayose Y."/>
            <person name="Wu J."/>
            <person name="Niimura Y."/>
            <person name="Cheng Z."/>
            <person name="Nagamura Y."/>
            <person name="Antonio B.A."/>
            <person name="Kanamori H."/>
            <person name="Hosokawa S."/>
            <person name="Masukawa M."/>
            <person name="Arikawa K."/>
            <person name="Chiden Y."/>
            <person name="Hayashi M."/>
            <person name="Okamoto M."/>
            <person name="Ando T."/>
            <person name="Aoki H."/>
            <person name="Arita K."/>
            <person name="Hamada M."/>
            <person name="Harada C."/>
            <person name="Hijishita S."/>
            <person name="Honda M."/>
            <person name="Ichikawa Y."/>
            <person name="Idonuma A."/>
            <person name="Iijima M."/>
            <person name="Ikeda M."/>
            <person name="Ikeno M."/>
            <person name="Itoh S."/>
            <person name="Itoh T."/>
            <person name="Itoh Y."/>
            <person name="Itoh Y."/>
            <person name="Iwabuchi A."/>
            <person name="Kamiya K."/>
            <person name="Karasawa W."/>
            <person name="Katagiri S."/>
            <person name="Kikuta A."/>
            <person name="Kobayashi N."/>
            <person name="Kono I."/>
            <person name="Machita K."/>
            <person name="Maehara T."/>
            <person name="Mizuno H."/>
            <person name="Mizubayashi T."/>
            <person name="Mukai Y."/>
            <person name="Nagasaki H."/>
            <person name="Nakashima M."/>
            <person name="Nakama Y."/>
            <person name="Nakamichi Y."/>
            <person name="Nakamura M."/>
            <person name="Namiki N."/>
            <person name="Negishi M."/>
            <person name="Ohta I."/>
            <person name="Ono N."/>
            <person name="Saji S."/>
            <person name="Sakai K."/>
            <person name="Shibata M."/>
            <person name="Shimokawa T."/>
            <person name="Shomura A."/>
            <person name="Song J."/>
            <person name="Takazaki Y."/>
            <person name="Terasawa K."/>
            <person name="Tsuji K."/>
            <person name="Waki K."/>
            <person name="Yamagata H."/>
            <person name="Yamane H."/>
            <person name="Yoshiki S."/>
            <person name="Yoshihara R."/>
            <person name="Yukawa K."/>
            <person name="Zhong H."/>
            <person name="Iwama H."/>
            <person name="Endo T."/>
            <person name="Ito H."/>
            <person name="Hahn J.H."/>
            <person name="Kim H.I."/>
            <person name="Eun M.Y."/>
            <person name="Yano M."/>
            <person name="Jiang J."/>
            <person name="Gojobori T."/>
        </authorList>
    </citation>
    <scope>NUCLEOTIDE SEQUENCE [LARGE SCALE GENOMIC DNA]</scope>
</reference>
<dbReference type="Proteomes" id="UP000817658">
    <property type="component" value="Chromosome 1"/>
</dbReference>
<gene>
    <name evidence="1" type="primary">P0028G04.3</name>
</gene>
<evidence type="ECO:0000313" key="1">
    <source>
        <dbReference type="EMBL" id="BAD45576.1"/>
    </source>
</evidence>
<name>Q655E1_ORYSJ</name>
<dbReference type="EMBL" id="AP003921">
    <property type="protein sequence ID" value="BAD45576.1"/>
    <property type="molecule type" value="Genomic_DNA"/>
</dbReference>
<proteinExistence type="predicted"/>